<protein>
    <recommendedName>
        <fullName evidence="2">proline dehydrogenase</fullName>
        <ecNumber evidence="2">1.5.5.2</ecNumber>
    </recommendedName>
</protein>
<evidence type="ECO:0000313" key="12">
    <source>
        <dbReference type="EMBL" id="RCW51871.1"/>
    </source>
</evidence>
<keyword evidence="7" id="KW-0642">Proline metabolism</keyword>
<feature type="binding site" evidence="10">
    <location>
        <begin position="227"/>
        <end position="228"/>
    </location>
    <ligand>
        <name>FAD</name>
        <dbReference type="ChEBI" id="CHEBI:57692"/>
    </ligand>
</feature>
<dbReference type="InterPro" id="IPR008219">
    <property type="entry name" value="PRODH_bac_arc"/>
</dbReference>
<dbReference type="PANTHER" id="PTHR13914">
    <property type="entry name" value="PROLINE OXIDASE"/>
    <property type="match status" value="1"/>
</dbReference>
<feature type="binding site" evidence="9">
    <location>
        <position position="100"/>
    </location>
    <ligand>
        <name>substrate</name>
    </ligand>
</feature>
<dbReference type="AlphaFoldDB" id="A0A368W814"/>
<name>A0A368W814_9BACL</name>
<evidence type="ECO:0000256" key="3">
    <source>
        <dbReference type="ARBA" id="ARBA00022630"/>
    </source>
</evidence>
<gene>
    <name evidence="12" type="ORF">DFP97_101215</name>
</gene>
<evidence type="ECO:0000256" key="8">
    <source>
        <dbReference type="ARBA" id="ARBA00048779"/>
    </source>
</evidence>
<dbReference type="GO" id="GO:0004657">
    <property type="term" value="F:proline dehydrogenase activity"/>
    <property type="evidence" value="ECO:0007669"/>
    <property type="project" value="UniProtKB-EC"/>
</dbReference>
<keyword evidence="13" id="KW-1185">Reference proteome</keyword>
<feature type="binding site" evidence="10">
    <location>
        <begin position="188"/>
        <end position="190"/>
    </location>
    <ligand>
        <name>FAD</name>
        <dbReference type="ChEBI" id="CHEBI:57692"/>
    </ligand>
</feature>
<dbReference type="UniPathway" id="UPA00261">
    <property type="reaction ID" value="UER00373"/>
</dbReference>
<dbReference type="Pfam" id="PF01619">
    <property type="entry name" value="Pro_dh"/>
    <property type="match status" value="1"/>
</dbReference>
<evidence type="ECO:0000256" key="6">
    <source>
        <dbReference type="ARBA" id="ARBA00023002"/>
    </source>
</evidence>
<feature type="domain" description="Proline dehydrogenase" evidence="11">
    <location>
        <begin position="45"/>
        <end position="297"/>
    </location>
</feature>
<feature type="binding site" evidence="9">
    <location>
        <position position="289"/>
    </location>
    <ligand>
        <name>substrate</name>
    </ligand>
</feature>
<feature type="binding site" evidence="10">
    <location>
        <position position="164"/>
    </location>
    <ligand>
        <name>FAD</name>
        <dbReference type="ChEBI" id="CHEBI:57692"/>
    </ligand>
</feature>
<dbReference type="OrthoDB" id="9773461at2"/>
<feature type="binding site" evidence="10">
    <location>
        <position position="135"/>
    </location>
    <ligand>
        <name>FAD</name>
        <dbReference type="ChEBI" id="CHEBI:57692"/>
    </ligand>
</feature>
<comment type="catalytic activity">
    <reaction evidence="8">
        <text>L-proline + a quinone = (S)-1-pyrroline-5-carboxylate + a quinol + H(+)</text>
        <dbReference type="Rhea" id="RHEA:23784"/>
        <dbReference type="ChEBI" id="CHEBI:15378"/>
        <dbReference type="ChEBI" id="CHEBI:17388"/>
        <dbReference type="ChEBI" id="CHEBI:24646"/>
        <dbReference type="ChEBI" id="CHEBI:60039"/>
        <dbReference type="ChEBI" id="CHEBI:132124"/>
        <dbReference type="EC" id="1.5.5.2"/>
    </reaction>
</comment>
<keyword evidence="3" id="KW-0285">Flavoprotein</keyword>
<proteinExistence type="predicted"/>
<dbReference type="EC" id="1.5.5.2" evidence="2"/>
<dbReference type="PANTHER" id="PTHR13914:SF0">
    <property type="entry name" value="PROLINE DEHYDROGENASE 1, MITOCHONDRIAL"/>
    <property type="match status" value="1"/>
</dbReference>
<keyword evidence="5 10" id="KW-0274">FAD</keyword>
<dbReference type="InterPro" id="IPR015659">
    <property type="entry name" value="Proline_oxidase"/>
</dbReference>
<evidence type="ECO:0000256" key="4">
    <source>
        <dbReference type="ARBA" id="ARBA00022741"/>
    </source>
</evidence>
<organism evidence="12 13">
    <name type="scientific">Paenibacillus prosopidis</name>
    <dbReference type="NCBI Taxonomy" id="630520"/>
    <lineage>
        <taxon>Bacteria</taxon>
        <taxon>Bacillati</taxon>
        <taxon>Bacillota</taxon>
        <taxon>Bacilli</taxon>
        <taxon>Bacillales</taxon>
        <taxon>Paenibacillaceae</taxon>
        <taxon>Paenibacillus</taxon>
    </lineage>
</organism>
<dbReference type="InterPro" id="IPR002872">
    <property type="entry name" value="Proline_DH_dom"/>
</dbReference>
<evidence type="ECO:0000256" key="1">
    <source>
        <dbReference type="ARBA" id="ARBA00004739"/>
    </source>
</evidence>
<dbReference type="RefSeq" id="WP_114378115.1">
    <property type="nucleotide sequence ID" value="NZ_QPJD01000001.1"/>
</dbReference>
<evidence type="ECO:0000259" key="11">
    <source>
        <dbReference type="Pfam" id="PF01619"/>
    </source>
</evidence>
<comment type="pathway">
    <text evidence="1">Amino-acid degradation; L-proline degradation into L-glutamate; L-glutamate from L-proline: step 1/2.</text>
</comment>
<dbReference type="GO" id="GO:0010133">
    <property type="term" value="P:L-proline catabolic process to L-glutamate"/>
    <property type="evidence" value="ECO:0007669"/>
    <property type="project" value="UniProtKB-UniPathway"/>
</dbReference>
<reference evidence="12 13" key="1">
    <citation type="submission" date="2018-07" db="EMBL/GenBank/DDBJ databases">
        <title>Genomic Encyclopedia of Type Strains, Phase III (KMG-III): the genomes of soil and plant-associated and newly described type strains.</title>
        <authorList>
            <person name="Whitman W."/>
        </authorList>
    </citation>
    <scope>NUCLEOTIDE SEQUENCE [LARGE SCALE GENOMIC DNA]</scope>
    <source>
        <strain evidence="12 13">CECT 7506</strain>
    </source>
</reference>
<dbReference type="EMBL" id="QPJD01000001">
    <property type="protein sequence ID" value="RCW51871.1"/>
    <property type="molecule type" value="Genomic_DNA"/>
</dbReference>
<keyword evidence="6" id="KW-0560">Oxidoreductase</keyword>
<evidence type="ECO:0000313" key="13">
    <source>
        <dbReference type="Proteomes" id="UP000252415"/>
    </source>
</evidence>
<evidence type="ECO:0000256" key="10">
    <source>
        <dbReference type="PIRSR" id="PIRSR000196-2"/>
    </source>
</evidence>
<evidence type="ECO:0000256" key="9">
    <source>
        <dbReference type="PIRSR" id="PIRSR000196-1"/>
    </source>
</evidence>
<sequence>MGIGTEWYRKTLLTITGIPLVEKLSTTYGKRLASRFIAGETLEEALDEIEALGKLGIMATLDHLGEGIQQLSEAAAYKEQYLKLIEGIAARKVNSNVSLKPTQMGLALNQEACCSNIREVVKHARRYRNFVRIDMENTPYTQATIDIVRRLHKEGLKNVGTVLQAYLFRTEQDAKDLLRERVNLRLVKGAYKESSDVAYQKTAEVIESFKNIIKLHLDNGVYTAIASHDDAIISWVKAYVRTKRIQKHAFEFQMLYGLRMNEQARLAKEGYRIRCYVPYGVMWYPYFTRRLAEKPANLMMVLKNMSALKR</sequence>
<evidence type="ECO:0000256" key="2">
    <source>
        <dbReference type="ARBA" id="ARBA00012695"/>
    </source>
</evidence>
<dbReference type="GO" id="GO:0000166">
    <property type="term" value="F:nucleotide binding"/>
    <property type="evidence" value="ECO:0007669"/>
    <property type="project" value="UniProtKB-KW"/>
</dbReference>
<evidence type="ECO:0000256" key="5">
    <source>
        <dbReference type="ARBA" id="ARBA00022827"/>
    </source>
</evidence>
<feature type="binding site" evidence="9">
    <location>
        <position position="290"/>
    </location>
    <ligand>
        <name>substrate</name>
    </ligand>
</feature>
<comment type="caution">
    <text evidence="12">The sequence shown here is derived from an EMBL/GenBank/DDBJ whole genome shotgun (WGS) entry which is preliminary data.</text>
</comment>
<dbReference type="InterPro" id="IPR029041">
    <property type="entry name" value="FAD-linked_oxidoreductase-like"/>
</dbReference>
<comment type="cofactor">
    <cofactor evidence="10">
        <name>FAD</name>
        <dbReference type="ChEBI" id="CHEBI:57692"/>
    </cofactor>
    <text evidence="10">Binds 1 FAD per subunit.</text>
</comment>
<dbReference type="Gene3D" id="3.20.20.220">
    <property type="match status" value="1"/>
</dbReference>
<keyword evidence="4 10" id="KW-0547">Nucleotide-binding</keyword>
<dbReference type="SUPFAM" id="SSF51730">
    <property type="entry name" value="FAD-linked oxidoreductase"/>
    <property type="match status" value="1"/>
</dbReference>
<accession>A0A368W814</accession>
<dbReference type="Proteomes" id="UP000252415">
    <property type="component" value="Unassembled WGS sequence"/>
</dbReference>
<evidence type="ECO:0000256" key="7">
    <source>
        <dbReference type="ARBA" id="ARBA00023062"/>
    </source>
</evidence>
<dbReference type="PIRSF" id="PIRSF000196">
    <property type="entry name" value="Pro_dehydrog"/>
    <property type="match status" value="1"/>
</dbReference>